<sequence length="298" mass="33897">MSDTLYIIGNGFDRYHDIPSDYVDFGRYLKQVDLATYREVETYFAVDDAFWWEFEARLADFDVDTVIDYASQFLMSYGAEDWSDSGHHDYQYELNRVVEAISSTMRARFADWIRQLRIPAANSFTGKPLPLDPTARYLNFNYTPTLQKAYGIADSQVLHIHGQASSSADQLVLGHAWQRTLADSLNHGVDVEAADTRVLEGNRIVDDYFSATFKPTHKIILQQQPFFHSLRSVRRILVMGHSLSEVDAPYLEEITKHIDATTVTWKVSYHSNPAAAQAPMSELGIDPGLISLARLIDF</sequence>
<dbReference type="RefSeq" id="WP_065005725.1">
    <property type="nucleotide sequence ID" value="NZ_CP033334.1"/>
</dbReference>
<reference evidence="2 3" key="1">
    <citation type="submission" date="2016-05" db="EMBL/GenBank/DDBJ databases">
        <authorList>
            <person name="Ramsay J.P."/>
        </authorList>
    </citation>
    <scope>NUCLEOTIDE SEQUENCE [LARGE SCALE GENOMIC DNA]</scope>
    <source>
        <strain evidence="2 3">NZP2042</strain>
    </source>
</reference>
<reference evidence="1" key="3">
    <citation type="submission" date="2016-06" db="EMBL/GenBank/DDBJ databases">
        <authorList>
            <person name="Kjaerup R.B."/>
            <person name="Dalgaard T.S."/>
            <person name="Juul-Madsen H.R."/>
        </authorList>
    </citation>
    <scope>NUCLEOTIDE SEQUENCE</scope>
    <source>
        <strain evidence="1">R7ANS::ICEMlSym2042</strain>
    </source>
</reference>
<protein>
    <recommendedName>
        <fullName evidence="5">Bacteriophage abortive infection AbiH</fullName>
    </recommendedName>
</protein>
<comment type="caution">
    <text evidence="1">The sequence shown here is derived from an EMBL/GenBank/DDBJ whole genome shotgun (WGS) entry which is preliminary data.</text>
</comment>
<dbReference type="AlphaFoldDB" id="A0A1A5ILJ4"/>
<gene>
    <name evidence="2" type="ORF">A8145_26030</name>
    <name evidence="1" type="ORF">BAE39_27405</name>
</gene>
<dbReference type="EMBL" id="LYTK01000023">
    <property type="protein sequence ID" value="OBQ59104.1"/>
    <property type="molecule type" value="Genomic_DNA"/>
</dbReference>
<evidence type="ECO:0008006" key="5">
    <source>
        <dbReference type="Google" id="ProtNLM"/>
    </source>
</evidence>
<reference evidence="4" key="2">
    <citation type="submission" date="2016-06" db="EMBL/GenBank/DDBJ databases">
        <title>NZP2037 Pacbio-Illumina hybrid assembly.</title>
        <authorList>
            <person name="Ramsay J.P."/>
        </authorList>
    </citation>
    <scope>NUCLEOTIDE SEQUENCE [LARGE SCALE GENOMIC DNA]</scope>
    <source>
        <strain evidence="4">R7ANS::ICEMlSym2042</strain>
    </source>
</reference>
<evidence type="ECO:0000313" key="2">
    <source>
        <dbReference type="EMBL" id="OBQ59104.1"/>
    </source>
</evidence>
<dbReference type="InterPro" id="IPR025935">
    <property type="entry name" value="AbiH"/>
</dbReference>
<name>A0A1A5ILJ4_RHILI</name>
<proteinExistence type="predicted"/>
<evidence type="ECO:0000313" key="1">
    <source>
        <dbReference type="EMBL" id="OBP80044.1"/>
    </source>
</evidence>
<evidence type="ECO:0000313" key="3">
    <source>
        <dbReference type="Proteomes" id="UP000093737"/>
    </source>
</evidence>
<dbReference type="Proteomes" id="UP000093748">
    <property type="component" value="Unassembled WGS sequence"/>
</dbReference>
<accession>A0A1A5ILJ4</accession>
<dbReference type="EMBL" id="LZTJ01000002">
    <property type="protein sequence ID" value="OBP80044.1"/>
    <property type="molecule type" value="Genomic_DNA"/>
</dbReference>
<dbReference type="Pfam" id="PF14253">
    <property type="entry name" value="AbiH"/>
    <property type="match status" value="1"/>
</dbReference>
<evidence type="ECO:0000313" key="4">
    <source>
        <dbReference type="Proteomes" id="UP000093748"/>
    </source>
</evidence>
<organism evidence="1 4">
    <name type="scientific">Rhizobium loti</name>
    <name type="common">Mesorhizobium loti</name>
    <dbReference type="NCBI Taxonomy" id="381"/>
    <lineage>
        <taxon>Bacteria</taxon>
        <taxon>Pseudomonadati</taxon>
        <taxon>Pseudomonadota</taxon>
        <taxon>Alphaproteobacteria</taxon>
        <taxon>Hyphomicrobiales</taxon>
        <taxon>Phyllobacteriaceae</taxon>
        <taxon>Mesorhizobium</taxon>
    </lineage>
</organism>
<dbReference type="Proteomes" id="UP000093737">
    <property type="component" value="Unassembled WGS sequence"/>
</dbReference>